<proteinExistence type="predicted"/>
<sequence length="353" mass="38479">MRAPSSKCRRTLKIWRKKNANPDVDIGTWDSTAPATWSSNPTAGSISIDEAPTPFPNSYGTSSFLFSPSPSLETPTTTSTHQASISHVTNTCRDCRITAATTTSTSAGTLVSDDASRRQQQQQQHRPQVPLVIAVVTLSCLILVISLVLGWLRCRRRRGKLPQKQEELVEHACLHRASNVDDSSHDSVAGVAHVQEKKNNLAAQTRSTSSSPAGPSLLPDASSSTRRLLSPSDIVLPDRPGKRARGTRDPYPSFSSANTEDCHPAFFILPDDVDDDDDDDDDDDRDARDLPPTPPPKHRMIPPRAPPSSPTLSPRHGRSSGRAEQRPIPETPHVRALHELPSVSSRSDQIESP</sequence>
<evidence type="ECO:0000256" key="2">
    <source>
        <dbReference type="SAM" id="Phobius"/>
    </source>
</evidence>
<evidence type="ECO:0000313" key="4">
    <source>
        <dbReference type="Proteomes" id="UP000016931"/>
    </source>
</evidence>
<feature type="compositionally biased region" description="Polar residues" evidence="1">
    <location>
        <begin position="201"/>
        <end position="213"/>
    </location>
</feature>
<keyword evidence="4" id="KW-1185">Reference proteome</keyword>
<evidence type="ECO:0000313" key="3">
    <source>
        <dbReference type="EMBL" id="EMF14053.1"/>
    </source>
</evidence>
<feature type="compositionally biased region" description="Basic and acidic residues" evidence="1">
    <location>
        <begin position="321"/>
        <end position="338"/>
    </location>
</feature>
<feature type="compositionally biased region" description="Polar residues" evidence="1">
    <location>
        <begin position="342"/>
        <end position="353"/>
    </location>
</feature>
<evidence type="ECO:0000256" key="1">
    <source>
        <dbReference type="SAM" id="MobiDB-lite"/>
    </source>
</evidence>
<accession>M3CJQ5</accession>
<dbReference type="Proteomes" id="UP000016931">
    <property type="component" value="Unassembled WGS sequence"/>
</dbReference>
<keyword evidence="2" id="KW-0812">Transmembrane</keyword>
<dbReference type="HOGENOM" id="CLU_785656_0_0_1"/>
<keyword evidence="2" id="KW-1133">Transmembrane helix</keyword>
<organism evidence="3 4">
    <name type="scientific">Sphaerulina musiva (strain SO2202)</name>
    <name type="common">Poplar stem canker fungus</name>
    <name type="synonym">Septoria musiva</name>
    <dbReference type="NCBI Taxonomy" id="692275"/>
    <lineage>
        <taxon>Eukaryota</taxon>
        <taxon>Fungi</taxon>
        <taxon>Dikarya</taxon>
        <taxon>Ascomycota</taxon>
        <taxon>Pezizomycotina</taxon>
        <taxon>Dothideomycetes</taxon>
        <taxon>Dothideomycetidae</taxon>
        <taxon>Mycosphaerellales</taxon>
        <taxon>Mycosphaerellaceae</taxon>
        <taxon>Sphaerulina</taxon>
    </lineage>
</organism>
<keyword evidence="2" id="KW-0472">Membrane</keyword>
<name>M3CJQ5_SPHMS</name>
<gene>
    <name evidence="3" type="ORF">SEPMUDRAFT_106431</name>
</gene>
<feature type="region of interest" description="Disordered" evidence="1">
    <location>
        <begin position="106"/>
        <end position="127"/>
    </location>
</feature>
<feature type="compositionally biased region" description="Low complexity" evidence="1">
    <location>
        <begin position="118"/>
        <end position="127"/>
    </location>
</feature>
<dbReference type="EMBL" id="KB456262">
    <property type="protein sequence ID" value="EMF14053.1"/>
    <property type="molecule type" value="Genomic_DNA"/>
</dbReference>
<dbReference type="GeneID" id="27897769"/>
<feature type="transmembrane region" description="Helical" evidence="2">
    <location>
        <begin position="129"/>
        <end position="152"/>
    </location>
</feature>
<dbReference type="AlphaFoldDB" id="M3CJQ5"/>
<feature type="region of interest" description="Disordered" evidence="1">
    <location>
        <begin position="199"/>
        <end position="353"/>
    </location>
</feature>
<reference evidence="3 4" key="1">
    <citation type="journal article" date="2012" name="PLoS Pathog.">
        <title>Diverse lifestyles and strategies of plant pathogenesis encoded in the genomes of eighteen Dothideomycetes fungi.</title>
        <authorList>
            <person name="Ohm R.A."/>
            <person name="Feau N."/>
            <person name="Henrissat B."/>
            <person name="Schoch C.L."/>
            <person name="Horwitz B.A."/>
            <person name="Barry K.W."/>
            <person name="Condon B.J."/>
            <person name="Copeland A.C."/>
            <person name="Dhillon B."/>
            <person name="Glaser F."/>
            <person name="Hesse C.N."/>
            <person name="Kosti I."/>
            <person name="LaButti K."/>
            <person name="Lindquist E.A."/>
            <person name="Lucas S."/>
            <person name="Salamov A.A."/>
            <person name="Bradshaw R.E."/>
            <person name="Ciuffetti L."/>
            <person name="Hamelin R.C."/>
            <person name="Kema G.H.J."/>
            <person name="Lawrence C."/>
            <person name="Scott J.A."/>
            <person name="Spatafora J.W."/>
            <person name="Turgeon B.G."/>
            <person name="de Wit P.J.G.M."/>
            <person name="Zhong S."/>
            <person name="Goodwin S.B."/>
            <person name="Grigoriev I.V."/>
        </authorList>
    </citation>
    <scope>NUCLEOTIDE SEQUENCE [LARGE SCALE GENOMIC DNA]</scope>
    <source>
        <strain evidence="3 4">SO2202</strain>
    </source>
</reference>
<dbReference type="RefSeq" id="XP_016762174.1">
    <property type="nucleotide sequence ID" value="XM_016900632.1"/>
</dbReference>
<protein>
    <submittedName>
        <fullName evidence="3">Uncharacterized protein</fullName>
    </submittedName>
</protein>
<feature type="compositionally biased region" description="Acidic residues" evidence="1">
    <location>
        <begin position="271"/>
        <end position="284"/>
    </location>
</feature>